<dbReference type="CDD" id="cd00086">
    <property type="entry name" value="homeodomain"/>
    <property type="match status" value="1"/>
</dbReference>
<dbReference type="GO" id="GO:0003677">
    <property type="term" value="F:DNA binding"/>
    <property type="evidence" value="ECO:0007669"/>
    <property type="project" value="UniProtKB-UniRule"/>
</dbReference>
<keyword evidence="3 4" id="KW-0539">Nucleus</keyword>
<comment type="caution">
    <text evidence="7">The sequence shown here is derived from an EMBL/GenBank/DDBJ whole genome shotgun (WGS) entry which is preliminary data.</text>
</comment>
<feature type="DNA-binding region" description="Homeobox" evidence="4">
    <location>
        <begin position="256"/>
        <end position="318"/>
    </location>
</feature>
<accession>A0A8K1CBY8</accession>
<evidence type="ECO:0000313" key="8">
    <source>
        <dbReference type="Proteomes" id="UP000794436"/>
    </source>
</evidence>
<evidence type="ECO:0000313" key="7">
    <source>
        <dbReference type="EMBL" id="TMW60310.1"/>
    </source>
</evidence>
<dbReference type="GO" id="GO:0006355">
    <property type="term" value="P:regulation of DNA-templated transcription"/>
    <property type="evidence" value="ECO:0007669"/>
    <property type="project" value="InterPro"/>
</dbReference>
<dbReference type="InterPro" id="IPR001356">
    <property type="entry name" value="HD"/>
</dbReference>
<sequence length="353" mass="38926">MTLPNRPNYTPGGKRRERKYQVDDTSAALHAGNVVTAGKGHVRATSNGAELHHELMQVLAGVGPNSEASQEAMNLASTEGRVKELATLKAQTEAAQQRLLSDPTLQKLSNNDDLLSLAGVAAGASQSDPLEQVVSGMASSSGIPFVPTSKPGNRNVTNLDPQWIALFQQATPERQTLIDALGKLDNTDVSQMPELNAAMNMLPDAPLRGKYQRAANGAHEWGKQHLYHQLRLSTSNRGTFIRSAPSSPIDSPLRTPPKKRTNLSKHAKAVLRAWFEEHLHHPYPTEDEKDWLALQGGITIEQVNNWFINTRGRKWKPMLTRLMAQKQAGGDCKLYDQMVEKIAQPYRRSPSQQ</sequence>
<dbReference type="PANTHER" id="PTHR11850">
    <property type="entry name" value="HOMEOBOX PROTEIN TRANSCRIPTION FACTORS"/>
    <property type="match status" value="1"/>
</dbReference>
<keyword evidence="8" id="KW-1185">Reference proteome</keyword>
<dbReference type="OrthoDB" id="10056939at2759"/>
<dbReference type="PROSITE" id="PS50071">
    <property type="entry name" value="HOMEOBOX_2"/>
    <property type="match status" value="1"/>
</dbReference>
<organism evidence="7 8">
    <name type="scientific">Pythium oligandrum</name>
    <name type="common">Mycoparasitic fungus</name>
    <dbReference type="NCBI Taxonomy" id="41045"/>
    <lineage>
        <taxon>Eukaryota</taxon>
        <taxon>Sar</taxon>
        <taxon>Stramenopiles</taxon>
        <taxon>Oomycota</taxon>
        <taxon>Peronosporomycetes</taxon>
        <taxon>Pythiales</taxon>
        <taxon>Pythiaceae</taxon>
        <taxon>Pythium</taxon>
    </lineage>
</organism>
<keyword evidence="1 4" id="KW-0238">DNA-binding</keyword>
<evidence type="ECO:0000259" key="6">
    <source>
        <dbReference type="PROSITE" id="PS50071"/>
    </source>
</evidence>
<dbReference type="Proteomes" id="UP000794436">
    <property type="component" value="Unassembled WGS sequence"/>
</dbReference>
<evidence type="ECO:0000256" key="4">
    <source>
        <dbReference type="PROSITE-ProRule" id="PRU00108"/>
    </source>
</evidence>
<evidence type="ECO:0000256" key="2">
    <source>
        <dbReference type="ARBA" id="ARBA00023155"/>
    </source>
</evidence>
<dbReference type="EMBL" id="SPLM01000108">
    <property type="protein sequence ID" value="TMW60310.1"/>
    <property type="molecule type" value="Genomic_DNA"/>
</dbReference>
<gene>
    <name evidence="7" type="ORF">Poli38472_000352</name>
</gene>
<proteinExistence type="predicted"/>
<evidence type="ECO:0000256" key="3">
    <source>
        <dbReference type="ARBA" id="ARBA00023242"/>
    </source>
</evidence>
<keyword evidence="2 4" id="KW-0371">Homeobox</keyword>
<feature type="domain" description="Homeobox" evidence="6">
    <location>
        <begin position="254"/>
        <end position="317"/>
    </location>
</feature>
<name>A0A8K1CBY8_PYTOL</name>
<dbReference type="InterPro" id="IPR008422">
    <property type="entry name" value="KN_HD"/>
</dbReference>
<dbReference type="SMART" id="SM00389">
    <property type="entry name" value="HOX"/>
    <property type="match status" value="1"/>
</dbReference>
<dbReference type="Pfam" id="PF05920">
    <property type="entry name" value="Homeobox_KN"/>
    <property type="match status" value="1"/>
</dbReference>
<evidence type="ECO:0000256" key="5">
    <source>
        <dbReference type="SAM" id="MobiDB-lite"/>
    </source>
</evidence>
<evidence type="ECO:0000256" key="1">
    <source>
        <dbReference type="ARBA" id="ARBA00023125"/>
    </source>
</evidence>
<dbReference type="Gene3D" id="1.10.10.60">
    <property type="entry name" value="Homeodomain-like"/>
    <property type="match status" value="1"/>
</dbReference>
<dbReference type="GO" id="GO:0005634">
    <property type="term" value="C:nucleus"/>
    <property type="evidence" value="ECO:0007669"/>
    <property type="project" value="UniProtKB-SubCell"/>
</dbReference>
<feature type="region of interest" description="Disordered" evidence="5">
    <location>
        <begin position="1"/>
        <end position="20"/>
    </location>
</feature>
<comment type="subcellular location">
    <subcellularLocation>
        <location evidence="4">Nucleus</location>
    </subcellularLocation>
</comment>
<dbReference type="AlphaFoldDB" id="A0A8K1CBY8"/>
<dbReference type="InterPro" id="IPR050224">
    <property type="entry name" value="TALE_homeobox"/>
</dbReference>
<reference evidence="7" key="1">
    <citation type="submission" date="2019-03" db="EMBL/GenBank/DDBJ databases">
        <title>Long read genome sequence of the mycoparasitic Pythium oligandrum ATCC 38472 isolated from sugarbeet rhizosphere.</title>
        <authorList>
            <person name="Gaulin E."/>
        </authorList>
    </citation>
    <scope>NUCLEOTIDE SEQUENCE</scope>
    <source>
        <strain evidence="7">ATCC 38472_TT</strain>
    </source>
</reference>
<dbReference type="SUPFAM" id="SSF46689">
    <property type="entry name" value="Homeodomain-like"/>
    <property type="match status" value="1"/>
</dbReference>
<dbReference type="InterPro" id="IPR009057">
    <property type="entry name" value="Homeodomain-like_sf"/>
</dbReference>
<protein>
    <recommendedName>
        <fullName evidence="6">Homeobox domain-containing protein</fullName>
    </recommendedName>
</protein>